<dbReference type="PANTHER" id="PTHR43830:SF3">
    <property type="entry name" value="PROTEIN PSP1"/>
    <property type="match status" value="1"/>
</dbReference>
<dbReference type="EMBL" id="MU007012">
    <property type="protein sequence ID" value="KAF2435820.1"/>
    <property type="molecule type" value="Genomic_DNA"/>
</dbReference>
<feature type="compositionally biased region" description="Polar residues" evidence="1">
    <location>
        <begin position="15"/>
        <end position="24"/>
    </location>
</feature>
<feature type="domain" description="PSP1 C-terminal" evidence="2">
    <location>
        <begin position="647"/>
        <end position="732"/>
    </location>
</feature>
<feature type="region of interest" description="Disordered" evidence="1">
    <location>
        <begin position="1"/>
        <end position="92"/>
    </location>
</feature>
<dbReference type="AlphaFoldDB" id="A0A9P4P0A0"/>
<dbReference type="Pfam" id="PF04468">
    <property type="entry name" value="PSP1"/>
    <property type="match status" value="1"/>
</dbReference>
<proteinExistence type="predicted"/>
<feature type="region of interest" description="Disordered" evidence="1">
    <location>
        <begin position="215"/>
        <end position="240"/>
    </location>
</feature>
<dbReference type="InterPro" id="IPR047767">
    <property type="entry name" value="PSP1-like"/>
</dbReference>
<organism evidence="3 4">
    <name type="scientific">Tothia fuscella</name>
    <dbReference type="NCBI Taxonomy" id="1048955"/>
    <lineage>
        <taxon>Eukaryota</taxon>
        <taxon>Fungi</taxon>
        <taxon>Dikarya</taxon>
        <taxon>Ascomycota</taxon>
        <taxon>Pezizomycotina</taxon>
        <taxon>Dothideomycetes</taxon>
        <taxon>Pleosporomycetidae</taxon>
        <taxon>Venturiales</taxon>
        <taxon>Cylindrosympodiaceae</taxon>
        <taxon>Tothia</taxon>
    </lineage>
</organism>
<reference evidence="3" key="1">
    <citation type="journal article" date="2020" name="Stud. Mycol.">
        <title>101 Dothideomycetes genomes: a test case for predicting lifestyles and emergence of pathogens.</title>
        <authorList>
            <person name="Haridas S."/>
            <person name="Albert R."/>
            <person name="Binder M."/>
            <person name="Bloem J."/>
            <person name="Labutti K."/>
            <person name="Salamov A."/>
            <person name="Andreopoulos B."/>
            <person name="Baker S."/>
            <person name="Barry K."/>
            <person name="Bills G."/>
            <person name="Bluhm B."/>
            <person name="Cannon C."/>
            <person name="Castanera R."/>
            <person name="Culley D."/>
            <person name="Daum C."/>
            <person name="Ezra D."/>
            <person name="Gonzalez J."/>
            <person name="Henrissat B."/>
            <person name="Kuo A."/>
            <person name="Liang C."/>
            <person name="Lipzen A."/>
            <person name="Lutzoni F."/>
            <person name="Magnuson J."/>
            <person name="Mondo S."/>
            <person name="Nolan M."/>
            <person name="Ohm R."/>
            <person name="Pangilinan J."/>
            <person name="Park H.-J."/>
            <person name="Ramirez L."/>
            <person name="Alfaro M."/>
            <person name="Sun H."/>
            <person name="Tritt A."/>
            <person name="Yoshinaga Y."/>
            <person name="Zwiers L.-H."/>
            <person name="Turgeon B."/>
            <person name="Goodwin S."/>
            <person name="Spatafora J."/>
            <person name="Crous P."/>
            <person name="Grigoriev I."/>
        </authorList>
    </citation>
    <scope>NUCLEOTIDE SEQUENCE</scope>
    <source>
        <strain evidence="3">CBS 130266</strain>
    </source>
</reference>
<accession>A0A9P4P0A0</accession>
<name>A0A9P4P0A0_9PEZI</name>
<gene>
    <name evidence="3" type="ORF">EJ08DRAFT_692393</name>
</gene>
<feature type="region of interest" description="Disordered" evidence="1">
    <location>
        <begin position="107"/>
        <end position="139"/>
    </location>
</feature>
<dbReference type="PANTHER" id="PTHR43830">
    <property type="entry name" value="PROTEIN PSP1"/>
    <property type="match status" value="1"/>
</dbReference>
<sequence length="953" mass="105087">MASAASGMGPHHVQNGPNGRSVLTNPAVLEKKAIGSVRRSTPDSEALTSSDDDHEHSHGMSLSLHSVQSLPSQAPSHNPPQGPARRPSWLSEVASSTKVRKYSLGGASYASSGSQPTTPSAENGPWDGGASIVRSGASGSSYPWTPGAQIWKQSRLAEVMPSPGSGSAHEDMRSPTFQNQMANPIPFEIPLEPTRKTVRSQSYSAGQLENMNNFDGSAHPGYPRTKPGGGLMHRPSRPSMLGDGVRDTLASLREDDDDLESLNESEHAFQAQTAASRQGGARGMAPMARASATSPLQNGSYRFQPRQSATFPLSPGSDYAVADDTDENGDSLSDIGRTMAQGVVSSTASSSTNLLAMAENRHLEGLKRSQWQSSLGFGIIEEGSQSRRHSFAELPTRSRNSPIATQSDLAQSNQYQGYGAVPRGFAPMHDSNDPFQRESVADERESPNFPTFNPHQQLFYQALVRLQKREEETIVNAQTNDRSYAASYFSGIEAQRRHIREPPIDDYNPFAVPNVFNSRPSKILYLVAFKCNRADIYYIPENTGLQVKIGDTVIVEGDRGQDLGTVEQVNITMEQAKQFKEEYTQKHFRCLMMFSRLYPHIAALAGDDQAFANSLAGHGPGNPLQGMPGNNFNQDAASQFETEPRPKMIKRVARPDEVHLLREKEGNEAKAKRVCQTKVNDHGLRMEILDAEFQHDYRKLTFFYYAEEYINFNELVTDLFKVYKTRIWMSAINPSTYMAMNPNTAPRPSQFQKSGGQGHAANYLRSQEEYRTAIENGRTSSPPVDRDGPAARGNREFERVMQIQNARLGAHTNTAPTDSSSAMLSGTSREAPTQTFFDPRRNNHFHPNGQFVPFTHQYGPTVPANGSWPHNTNTGAYPFAYPNVRDLTGNYSVSPIGAMPHLNQQANAFTPRGALHQQHFPASNYSHNAEQQDIQKLLNDQLQRFSIDPARRA</sequence>
<feature type="compositionally biased region" description="Polar residues" evidence="1">
    <location>
        <begin position="63"/>
        <end position="76"/>
    </location>
</feature>
<evidence type="ECO:0000256" key="1">
    <source>
        <dbReference type="SAM" id="MobiDB-lite"/>
    </source>
</evidence>
<dbReference type="InterPro" id="IPR007557">
    <property type="entry name" value="PSP1_C"/>
</dbReference>
<evidence type="ECO:0000313" key="3">
    <source>
        <dbReference type="EMBL" id="KAF2435820.1"/>
    </source>
</evidence>
<protein>
    <recommendedName>
        <fullName evidence="2">PSP1 C-terminal domain-containing protein</fullName>
    </recommendedName>
</protein>
<dbReference type="GO" id="GO:0005737">
    <property type="term" value="C:cytoplasm"/>
    <property type="evidence" value="ECO:0007669"/>
    <property type="project" value="TreeGrafter"/>
</dbReference>
<evidence type="ECO:0000313" key="4">
    <source>
        <dbReference type="Proteomes" id="UP000800235"/>
    </source>
</evidence>
<dbReference type="OrthoDB" id="243127at2759"/>
<dbReference type="PROSITE" id="PS51411">
    <property type="entry name" value="PSP1_C"/>
    <property type="match status" value="1"/>
</dbReference>
<evidence type="ECO:0000259" key="2">
    <source>
        <dbReference type="PROSITE" id="PS51411"/>
    </source>
</evidence>
<comment type="caution">
    <text evidence="3">The sequence shown here is derived from an EMBL/GenBank/DDBJ whole genome shotgun (WGS) entry which is preliminary data.</text>
</comment>
<keyword evidence="4" id="KW-1185">Reference proteome</keyword>
<dbReference type="Proteomes" id="UP000800235">
    <property type="component" value="Unassembled WGS sequence"/>
</dbReference>